<dbReference type="InterPro" id="IPR006186">
    <property type="entry name" value="Ser/Thr-sp_prot-phosphatase"/>
</dbReference>
<dbReference type="InterPro" id="IPR004843">
    <property type="entry name" value="Calcineurin-like_PHP"/>
</dbReference>
<dbReference type="PANTHER" id="PTHR11668">
    <property type="entry name" value="SERINE/THREONINE PROTEIN PHOSPHATASE"/>
    <property type="match status" value="1"/>
</dbReference>
<evidence type="ECO:0000313" key="2">
    <source>
        <dbReference type="EMBL" id="AEB94882.1"/>
    </source>
</evidence>
<dbReference type="CDD" id="cd00144">
    <property type="entry name" value="MPP_PPP_family"/>
    <property type="match status" value="1"/>
</dbReference>
<name>F4G1Z3_METCR</name>
<evidence type="ECO:0000313" key="3">
    <source>
        <dbReference type="Proteomes" id="UP000007812"/>
    </source>
</evidence>
<dbReference type="PROSITE" id="PS00125">
    <property type="entry name" value="SER_THR_PHOSPHATASE"/>
    <property type="match status" value="1"/>
</dbReference>
<dbReference type="KEGG" id="mcn:Mcup_0777"/>
<sequence>MSNWPQERKSHILELVFKSQEKFSSMKPLLRLGNKTKVAYIGDTHGAYNVTKYVFDNFSDFDSIVFLGDYVDREPYGLENLEIILDKFLENPDKVIVLRGNHESPLTNDYYGFKEEVEEKLDEQSYNSFVDMFAVMPYAAVINDYLCVHGGIARELKSLQQIEELPKPDVMPENEIAFELLWNDPREELEGFVPNIRGEGTYFYGNDVTLDFLKNNSLKGIIRGHEVADGFRLEMNERIITVFSSRYHKMRAGILIQENGEFKQVFLDEKFLFDGERS</sequence>
<dbReference type="eggNOG" id="arCOG01143">
    <property type="taxonomic scope" value="Archaea"/>
</dbReference>
<dbReference type="Proteomes" id="UP000007812">
    <property type="component" value="Chromosome"/>
</dbReference>
<dbReference type="AlphaFoldDB" id="F4G1Z3"/>
<proteinExistence type="predicted"/>
<dbReference type="SUPFAM" id="SSF56300">
    <property type="entry name" value="Metallo-dependent phosphatases"/>
    <property type="match status" value="1"/>
</dbReference>
<dbReference type="EMBL" id="CP002656">
    <property type="protein sequence ID" value="AEB94882.1"/>
    <property type="molecule type" value="Genomic_DNA"/>
</dbReference>
<dbReference type="PATRIC" id="fig|1006006.8.peg.776"/>
<dbReference type="InterPro" id="IPR029052">
    <property type="entry name" value="Metallo-depent_PP-like"/>
</dbReference>
<accession>F4G1Z3</accession>
<gene>
    <name evidence="2" type="ordered locus">Mcup_0777</name>
</gene>
<dbReference type="Pfam" id="PF00149">
    <property type="entry name" value="Metallophos"/>
    <property type="match status" value="1"/>
</dbReference>
<dbReference type="GO" id="GO:0005737">
    <property type="term" value="C:cytoplasm"/>
    <property type="evidence" value="ECO:0007669"/>
    <property type="project" value="TreeGrafter"/>
</dbReference>
<dbReference type="PANTHER" id="PTHR11668:SF496">
    <property type="entry name" value="SERINE_THREONINE-PROTEIN PHOSPHATASE"/>
    <property type="match status" value="1"/>
</dbReference>
<evidence type="ECO:0000259" key="1">
    <source>
        <dbReference type="PROSITE" id="PS00125"/>
    </source>
</evidence>
<reference evidence="2 3" key="1">
    <citation type="journal article" date="2011" name="J. Bacteriol.">
        <title>Complete genome sequence of Metallosphaera cuprina, a metal sulfide-oxidizing archaeon from a hot spring.</title>
        <authorList>
            <person name="Liu L.J."/>
            <person name="You X.Y."/>
            <person name="Zheng H."/>
            <person name="Wang S."/>
            <person name="Jiang C.Y."/>
            <person name="Liu S.J."/>
        </authorList>
    </citation>
    <scope>NUCLEOTIDE SEQUENCE [LARGE SCALE GENOMIC DNA]</scope>
    <source>
        <strain evidence="2 3">Ar-4</strain>
    </source>
</reference>
<dbReference type="GO" id="GO:0004722">
    <property type="term" value="F:protein serine/threonine phosphatase activity"/>
    <property type="evidence" value="ECO:0007669"/>
    <property type="project" value="TreeGrafter"/>
</dbReference>
<organism evidence="2 3">
    <name type="scientific">Metallosphaera cuprina (strain Ar-4)</name>
    <dbReference type="NCBI Taxonomy" id="1006006"/>
    <lineage>
        <taxon>Archaea</taxon>
        <taxon>Thermoproteota</taxon>
        <taxon>Thermoprotei</taxon>
        <taxon>Sulfolobales</taxon>
        <taxon>Sulfolobaceae</taxon>
        <taxon>Metallosphaera</taxon>
    </lineage>
</organism>
<dbReference type="HOGENOM" id="CLU_004962_0_10_2"/>
<dbReference type="STRING" id="1006006.Mcup_0777"/>
<dbReference type="SMART" id="SM00156">
    <property type="entry name" value="PP2Ac"/>
    <property type="match status" value="1"/>
</dbReference>
<dbReference type="PRINTS" id="PR00114">
    <property type="entry name" value="STPHPHTASE"/>
</dbReference>
<protein>
    <submittedName>
        <fullName evidence="2">Metallophosphoesterase</fullName>
    </submittedName>
</protein>
<dbReference type="OrthoDB" id="303721at2157"/>
<dbReference type="Gene3D" id="3.60.21.10">
    <property type="match status" value="1"/>
</dbReference>
<feature type="domain" description="Serine/threonine specific protein phosphatases" evidence="1">
    <location>
        <begin position="98"/>
        <end position="103"/>
    </location>
</feature>
<keyword evidence="3" id="KW-1185">Reference proteome</keyword>
<dbReference type="InterPro" id="IPR050341">
    <property type="entry name" value="PP1_catalytic_subunit"/>
</dbReference>